<gene>
    <name evidence="2" type="ORF">KM92DES2_12446</name>
</gene>
<dbReference type="GO" id="GO:0005524">
    <property type="term" value="F:ATP binding"/>
    <property type="evidence" value="ECO:0007669"/>
    <property type="project" value="InterPro"/>
</dbReference>
<evidence type="ECO:0000313" key="2">
    <source>
        <dbReference type="EMBL" id="SBW08179.1"/>
    </source>
</evidence>
<reference evidence="2" key="1">
    <citation type="submission" date="2016-04" db="EMBL/GenBank/DDBJ databases">
        <authorList>
            <person name="Evans L.H."/>
            <person name="Alamgir A."/>
            <person name="Owens N."/>
            <person name="Weber N.D."/>
            <person name="Virtaneva K."/>
            <person name="Barbian K."/>
            <person name="Babar A."/>
            <person name="Rosenke K."/>
        </authorList>
    </citation>
    <scope>NUCLEOTIDE SEQUENCE</scope>
    <source>
        <strain evidence="2">92-2</strain>
    </source>
</reference>
<name>A0A212K8W9_9BACT</name>
<organism evidence="2">
    <name type="scientific">uncultured Desulfovibrio sp</name>
    <dbReference type="NCBI Taxonomy" id="167968"/>
    <lineage>
        <taxon>Bacteria</taxon>
        <taxon>Pseudomonadati</taxon>
        <taxon>Thermodesulfobacteriota</taxon>
        <taxon>Desulfovibrionia</taxon>
        <taxon>Desulfovibrionales</taxon>
        <taxon>Desulfovibrionaceae</taxon>
        <taxon>Desulfovibrio</taxon>
        <taxon>environmental samples</taxon>
    </lineage>
</organism>
<dbReference type="GO" id="GO:0043190">
    <property type="term" value="C:ATP-binding cassette (ABC) transporter complex"/>
    <property type="evidence" value="ECO:0007669"/>
    <property type="project" value="InterPro"/>
</dbReference>
<dbReference type="InterPro" id="IPR013611">
    <property type="entry name" value="Transp-assoc_OB_typ2"/>
</dbReference>
<evidence type="ECO:0000259" key="1">
    <source>
        <dbReference type="Pfam" id="PF08402"/>
    </source>
</evidence>
<dbReference type="EMBL" id="FLUP01000001">
    <property type="protein sequence ID" value="SBW08179.1"/>
    <property type="molecule type" value="Genomic_DNA"/>
</dbReference>
<dbReference type="Pfam" id="PF08402">
    <property type="entry name" value="TOBE_2"/>
    <property type="match status" value="1"/>
</dbReference>
<feature type="domain" description="Transport-associated OB type 2" evidence="1">
    <location>
        <begin position="9"/>
        <end position="58"/>
    </location>
</feature>
<dbReference type="RefSeq" id="WP_192113319.1">
    <property type="nucleotide sequence ID" value="NZ_LT598928.1"/>
</dbReference>
<sequence>MEMFRNRLAGGVPGIVERRTFLGEQLDYQVRVGEQSVRVQKGRYARGPQEGETCHLHFLKPLWFPVDAAS</sequence>
<accession>A0A212K8W9</accession>
<dbReference type="AlphaFoldDB" id="A0A212K8W9"/>
<proteinExistence type="predicted"/>
<protein>
    <recommendedName>
        <fullName evidence="1">Transport-associated OB type 2 domain-containing protein</fullName>
    </recommendedName>
</protein>
<dbReference type="GO" id="GO:0022857">
    <property type="term" value="F:transmembrane transporter activity"/>
    <property type="evidence" value="ECO:0007669"/>
    <property type="project" value="InterPro"/>
</dbReference>